<evidence type="ECO:0000259" key="1">
    <source>
        <dbReference type="Pfam" id="PF22938"/>
    </source>
</evidence>
<comment type="caution">
    <text evidence="2">The sequence shown here is derived from an EMBL/GenBank/DDBJ whole genome shotgun (WGS) entry which is preliminary data.</text>
</comment>
<sequence length="157" mass="18583">EQRNWDTILLFVTFAYNSAKQDTTRFSPFFLIPDRDIETPLDVILPHNTENHDDNYEQQLITRAEEAGQLAKLHILDSQAAYKRQYDERHRPVNYNVVDLVWVFSPVRKVGLSKKLLRRYFGPYRITRRLSDVTYEVQSMEVNSRRQSPRPGVETLL</sequence>
<evidence type="ECO:0000313" key="2">
    <source>
        <dbReference type="EMBL" id="GBO03596.1"/>
    </source>
</evidence>
<dbReference type="Gene3D" id="3.30.420.10">
    <property type="entry name" value="Ribonuclease H-like superfamily/Ribonuclease H"/>
    <property type="match status" value="1"/>
</dbReference>
<feature type="domain" description="Integrase p58-like C-terminal" evidence="1">
    <location>
        <begin position="122"/>
        <end position="146"/>
    </location>
</feature>
<reference evidence="2 3" key="1">
    <citation type="journal article" date="2019" name="Sci. Rep.">
        <title>Orb-weaving spider Araneus ventricosus genome elucidates the spidroin gene catalogue.</title>
        <authorList>
            <person name="Kono N."/>
            <person name="Nakamura H."/>
            <person name="Ohtoshi R."/>
            <person name="Moran D.A.P."/>
            <person name="Shinohara A."/>
            <person name="Yoshida Y."/>
            <person name="Fujiwara M."/>
            <person name="Mori M."/>
            <person name="Tomita M."/>
            <person name="Arakawa K."/>
        </authorList>
    </citation>
    <scope>NUCLEOTIDE SEQUENCE [LARGE SCALE GENOMIC DNA]</scope>
</reference>
<dbReference type="Pfam" id="PF22938">
    <property type="entry name" value="Integrase_p58_C"/>
    <property type="match status" value="1"/>
</dbReference>
<dbReference type="EMBL" id="BGPR01030838">
    <property type="protein sequence ID" value="GBO03596.1"/>
    <property type="molecule type" value="Genomic_DNA"/>
</dbReference>
<dbReference type="GO" id="GO:0003676">
    <property type="term" value="F:nucleic acid binding"/>
    <property type="evidence" value="ECO:0007669"/>
    <property type="project" value="InterPro"/>
</dbReference>
<dbReference type="AlphaFoldDB" id="A0A4Y2TWF8"/>
<keyword evidence="3" id="KW-1185">Reference proteome</keyword>
<protein>
    <recommendedName>
        <fullName evidence="1">Integrase p58-like C-terminal domain-containing protein</fullName>
    </recommendedName>
</protein>
<dbReference type="InterPro" id="IPR054465">
    <property type="entry name" value="Integrase_p58-like_C"/>
</dbReference>
<dbReference type="OrthoDB" id="6428870at2759"/>
<evidence type="ECO:0000313" key="3">
    <source>
        <dbReference type="Proteomes" id="UP000499080"/>
    </source>
</evidence>
<accession>A0A4Y2TWF8</accession>
<feature type="non-terminal residue" evidence="2">
    <location>
        <position position="1"/>
    </location>
</feature>
<gene>
    <name evidence="2" type="ORF">AVEN_58684_1</name>
</gene>
<organism evidence="2 3">
    <name type="scientific">Araneus ventricosus</name>
    <name type="common">Orbweaver spider</name>
    <name type="synonym">Epeira ventricosa</name>
    <dbReference type="NCBI Taxonomy" id="182803"/>
    <lineage>
        <taxon>Eukaryota</taxon>
        <taxon>Metazoa</taxon>
        <taxon>Ecdysozoa</taxon>
        <taxon>Arthropoda</taxon>
        <taxon>Chelicerata</taxon>
        <taxon>Arachnida</taxon>
        <taxon>Araneae</taxon>
        <taxon>Araneomorphae</taxon>
        <taxon>Entelegynae</taxon>
        <taxon>Araneoidea</taxon>
        <taxon>Araneidae</taxon>
        <taxon>Araneus</taxon>
    </lineage>
</organism>
<name>A0A4Y2TWF8_ARAVE</name>
<dbReference type="InterPro" id="IPR036397">
    <property type="entry name" value="RNaseH_sf"/>
</dbReference>
<dbReference type="Proteomes" id="UP000499080">
    <property type="component" value="Unassembled WGS sequence"/>
</dbReference>
<proteinExistence type="predicted"/>